<comment type="caution">
    <text evidence="9">The sequence shown here is derived from an EMBL/GenBank/DDBJ whole genome shotgun (WGS) entry which is preliminary data.</text>
</comment>
<dbReference type="InterPro" id="IPR002401">
    <property type="entry name" value="Cyt_P450_E_grp-I"/>
</dbReference>
<evidence type="ECO:0000256" key="5">
    <source>
        <dbReference type="ARBA" id="ARBA00023004"/>
    </source>
</evidence>
<dbReference type="PRINTS" id="PR00463">
    <property type="entry name" value="EP450I"/>
</dbReference>
<dbReference type="PRINTS" id="PR00385">
    <property type="entry name" value="P450"/>
</dbReference>
<evidence type="ECO:0000313" key="9">
    <source>
        <dbReference type="EMBL" id="TGO80579.1"/>
    </source>
</evidence>
<dbReference type="Proteomes" id="UP000297229">
    <property type="component" value="Unassembled WGS sequence"/>
</dbReference>
<protein>
    <recommendedName>
        <fullName evidence="11">Cytochrome P450</fullName>
    </recommendedName>
</protein>
<dbReference type="GO" id="GO:0016705">
    <property type="term" value="F:oxidoreductase activity, acting on paired donors, with incorporation or reduction of molecular oxygen"/>
    <property type="evidence" value="ECO:0007669"/>
    <property type="project" value="InterPro"/>
</dbReference>
<keyword evidence="10" id="KW-1185">Reference proteome</keyword>
<evidence type="ECO:0000256" key="6">
    <source>
        <dbReference type="ARBA" id="ARBA00023026"/>
    </source>
</evidence>
<dbReference type="GO" id="GO:0005506">
    <property type="term" value="F:iron ion binding"/>
    <property type="evidence" value="ECO:0007669"/>
    <property type="project" value="InterPro"/>
</dbReference>
<keyword evidence="5 8" id="KW-0408">Iron</keyword>
<keyword evidence="6" id="KW-0843">Virulence</keyword>
<evidence type="ECO:0000256" key="4">
    <source>
        <dbReference type="ARBA" id="ARBA00023002"/>
    </source>
</evidence>
<keyword evidence="3 8" id="KW-0479">Metal-binding</keyword>
<feature type="binding site" description="axial binding residue" evidence="8">
    <location>
        <position position="497"/>
    </location>
    <ligand>
        <name>heme</name>
        <dbReference type="ChEBI" id="CHEBI:30413"/>
    </ligand>
    <ligandPart>
        <name>Fe</name>
        <dbReference type="ChEBI" id="CHEBI:18248"/>
    </ligandPart>
</feature>
<keyword evidence="4" id="KW-0560">Oxidoreductase</keyword>
<dbReference type="CDD" id="cd11070">
    <property type="entry name" value="CYP56-like"/>
    <property type="match status" value="1"/>
</dbReference>
<keyword evidence="2 8" id="KW-0349">Heme</keyword>
<dbReference type="InterPro" id="IPR050196">
    <property type="entry name" value="Cytochrome_P450_Monoox"/>
</dbReference>
<evidence type="ECO:0000256" key="8">
    <source>
        <dbReference type="PIRSR" id="PIRSR602401-1"/>
    </source>
</evidence>
<evidence type="ECO:0000256" key="1">
    <source>
        <dbReference type="ARBA" id="ARBA00010617"/>
    </source>
</evidence>
<comment type="similarity">
    <text evidence="1">Belongs to the cytochrome P450 family.</text>
</comment>
<dbReference type="OrthoDB" id="1470350at2759"/>
<organism evidence="9 10">
    <name type="scientific">Botrytis elliptica</name>
    <dbReference type="NCBI Taxonomy" id="278938"/>
    <lineage>
        <taxon>Eukaryota</taxon>
        <taxon>Fungi</taxon>
        <taxon>Dikarya</taxon>
        <taxon>Ascomycota</taxon>
        <taxon>Pezizomycotina</taxon>
        <taxon>Leotiomycetes</taxon>
        <taxon>Helotiales</taxon>
        <taxon>Sclerotiniaceae</taxon>
        <taxon>Botrytis</taxon>
    </lineage>
</organism>
<dbReference type="EMBL" id="PQXM01000004">
    <property type="protein sequence ID" value="TGO80579.1"/>
    <property type="molecule type" value="Genomic_DNA"/>
</dbReference>
<sequence length="565" mass="64597">MFAEIVSGLALGYLLWSMIAMEINHSRASKMGIPLIRLPVDPMNMIWLILEPSLWRILDQLPINFGNFSHYSRRGWHFHDKATSHLKYGPIFALVTPCDIYVYVADPNAIHEIFTRRGDFLRPSKMYTLLEVYGPCISTANWTNWPRHRKVLATPFNENIMKFVWQESLKQAKEMLETWSQRSEYREISTAKDTRTLSLNVLAATGFRKSYQFRSSSQAGTDEAGSYRDALQTVLDNVILIMFIPFRYLCLPFMPKSWRLVGKAATDFKVYMENMLDEESTLLKEGKVGSGTLMTSFVRALGVHQKEEMIPSRQTAQSPSKGLTVEEIFGNIFVINFAGHDTTANTLAFSMILLAAYPEVQDWVAEELQEVIKDTADESLEYEKVFEKLNRCRAVLLETLRQFPPIMALPKWSNDIPQTLDIQGKTIIIPPHTGVMPSILGIQMHPKYWKDPSPWNPSRWIESTPDPTSQTGTLNTEKVITPATSTFFPWSDGPQNCPGQKFSQVEFVAVLAILLRHHRVSVVQNDNETPEKAQERALAVTQDCDLELLLRMRDADQVKLIWKKI</sequence>
<proteinExistence type="inferred from homology"/>
<dbReference type="InterPro" id="IPR001128">
    <property type="entry name" value="Cyt_P450"/>
</dbReference>
<evidence type="ECO:0000313" key="10">
    <source>
        <dbReference type="Proteomes" id="UP000297229"/>
    </source>
</evidence>
<evidence type="ECO:0008006" key="11">
    <source>
        <dbReference type="Google" id="ProtNLM"/>
    </source>
</evidence>
<accession>A0A4Z1K397</accession>
<dbReference type="GO" id="GO:0004497">
    <property type="term" value="F:monooxygenase activity"/>
    <property type="evidence" value="ECO:0007669"/>
    <property type="project" value="UniProtKB-KW"/>
</dbReference>
<comment type="cofactor">
    <cofactor evidence="8">
        <name>heme</name>
        <dbReference type="ChEBI" id="CHEBI:30413"/>
    </cofactor>
</comment>
<dbReference type="Gene3D" id="1.10.630.10">
    <property type="entry name" value="Cytochrome P450"/>
    <property type="match status" value="1"/>
</dbReference>
<name>A0A4Z1K397_9HELO</name>
<evidence type="ECO:0000256" key="7">
    <source>
        <dbReference type="ARBA" id="ARBA00023033"/>
    </source>
</evidence>
<dbReference type="InterPro" id="IPR036396">
    <property type="entry name" value="Cyt_P450_sf"/>
</dbReference>
<dbReference type="Pfam" id="PF00067">
    <property type="entry name" value="p450"/>
    <property type="match status" value="1"/>
</dbReference>
<dbReference type="SUPFAM" id="SSF48264">
    <property type="entry name" value="Cytochrome P450"/>
    <property type="match status" value="1"/>
</dbReference>
<evidence type="ECO:0000256" key="2">
    <source>
        <dbReference type="ARBA" id="ARBA00022617"/>
    </source>
</evidence>
<dbReference type="GO" id="GO:0020037">
    <property type="term" value="F:heme binding"/>
    <property type="evidence" value="ECO:0007669"/>
    <property type="project" value="InterPro"/>
</dbReference>
<dbReference type="PANTHER" id="PTHR24291:SF50">
    <property type="entry name" value="BIFUNCTIONAL ALBAFLAVENONE MONOOXYGENASE_TERPENE SYNTHASE"/>
    <property type="match status" value="1"/>
</dbReference>
<keyword evidence="7" id="KW-0503">Monooxygenase</keyword>
<dbReference type="AlphaFoldDB" id="A0A4Z1K397"/>
<reference evidence="9 10" key="1">
    <citation type="submission" date="2017-12" db="EMBL/GenBank/DDBJ databases">
        <title>Comparative genomics of Botrytis spp.</title>
        <authorList>
            <person name="Valero-Jimenez C.A."/>
            <person name="Tapia P."/>
            <person name="Veloso J."/>
            <person name="Silva-Moreno E."/>
            <person name="Staats M."/>
            <person name="Valdes J.H."/>
            <person name="Van Kan J.A.L."/>
        </authorList>
    </citation>
    <scope>NUCLEOTIDE SEQUENCE [LARGE SCALE GENOMIC DNA]</scope>
    <source>
        <strain evidence="9 10">Be9601</strain>
    </source>
</reference>
<gene>
    <name evidence="9" type="ORF">BELL_0004g00030</name>
</gene>
<evidence type="ECO:0000256" key="3">
    <source>
        <dbReference type="ARBA" id="ARBA00022723"/>
    </source>
</evidence>
<dbReference type="PANTHER" id="PTHR24291">
    <property type="entry name" value="CYTOCHROME P450 FAMILY 4"/>
    <property type="match status" value="1"/>
</dbReference>
<dbReference type="STRING" id="278938.A0A4Z1K397"/>